<evidence type="ECO:0000259" key="1">
    <source>
        <dbReference type="PROSITE" id="PS50921"/>
    </source>
</evidence>
<name>A0ABT2RS18_9FIRM</name>
<sequence>MDGIIVAFPNKENAANIRNLLVRGGMEVRGVCTTGAQTLNCMEMLDEGIVVCGYKLADMMYTELREYMPKEFEMLLIASPDKWSDGDIEGVVGLSMPIKVYDLMNTVEMMTRSMVQRRRKRRQEQKERSPGQQMLIKKAKELLMERNNMSEGEAHRYLQKCSMDSGTNLVETAEMVLSIMAE</sequence>
<reference evidence="2 3" key="1">
    <citation type="journal article" date="2021" name="ISME Commun">
        <title>Automated analysis of genomic sequences facilitates high-throughput and comprehensive description of bacteria.</title>
        <authorList>
            <person name="Hitch T.C.A."/>
        </authorList>
    </citation>
    <scope>NUCLEOTIDE SEQUENCE [LARGE SCALE GENOMIC DNA]</scope>
    <source>
        <strain evidence="2 3">Sanger_03</strain>
    </source>
</reference>
<dbReference type="InterPro" id="IPR005561">
    <property type="entry name" value="ANTAR"/>
</dbReference>
<proteinExistence type="predicted"/>
<dbReference type="Pfam" id="PF03861">
    <property type="entry name" value="ANTAR"/>
    <property type="match status" value="1"/>
</dbReference>
<evidence type="ECO:0000313" key="3">
    <source>
        <dbReference type="Proteomes" id="UP001652431"/>
    </source>
</evidence>
<dbReference type="Gene3D" id="1.10.10.10">
    <property type="entry name" value="Winged helix-like DNA-binding domain superfamily/Winged helix DNA-binding domain"/>
    <property type="match status" value="1"/>
</dbReference>
<dbReference type="EMBL" id="JAOQJU010000034">
    <property type="protein sequence ID" value="MCU6688071.1"/>
    <property type="molecule type" value="Genomic_DNA"/>
</dbReference>
<gene>
    <name evidence="2" type="ORF">OCV99_16350</name>
</gene>
<dbReference type="PROSITE" id="PS50921">
    <property type="entry name" value="ANTAR"/>
    <property type="match status" value="1"/>
</dbReference>
<comment type="caution">
    <text evidence="2">The sequence shown here is derived from an EMBL/GenBank/DDBJ whole genome shotgun (WGS) entry which is preliminary data.</text>
</comment>
<dbReference type="Proteomes" id="UP001652431">
    <property type="component" value="Unassembled WGS sequence"/>
</dbReference>
<dbReference type="SUPFAM" id="SSF52172">
    <property type="entry name" value="CheY-like"/>
    <property type="match status" value="1"/>
</dbReference>
<dbReference type="SMART" id="SM01012">
    <property type="entry name" value="ANTAR"/>
    <property type="match status" value="1"/>
</dbReference>
<dbReference type="InterPro" id="IPR011006">
    <property type="entry name" value="CheY-like_superfamily"/>
</dbReference>
<protein>
    <submittedName>
        <fullName evidence="2">ANTAR domain-containing protein</fullName>
    </submittedName>
</protein>
<evidence type="ECO:0000313" key="2">
    <source>
        <dbReference type="EMBL" id="MCU6688071.1"/>
    </source>
</evidence>
<organism evidence="2 3">
    <name type="scientific">Dorea acetigenes</name>
    <dbReference type="NCBI Taxonomy" id="2981787"/>
    <lineage>
        <taxon>Bacteria</taxon>
        <taxon>Bacillati</taxon>
        <taxon>Bacillota</taxon>
        <taxon>Clostridia</taxon>
        <taxon>Lachnospirales</taxon>
        <taxon>Lachnospiraceae</taxon>
        <taxon>Dorea</taxon>
    </lineage>
</organism>
<dbReference type="RefSeq" id="WP_158371954.1">
    <property type="nucleotide sequence ID" value="NZ_JAOQJU010000034.1"/>
</dbReference>
<dbReference type="InterPro" id="IPR036388">
    <property type="entry name" value="WH-like_DNA-bd_sf"/>
</dbReference>
<feature type="domain" description="ANTAR" evidence="1">
    <location>
        <begin position="116"/>
        <end position="177"/>
    </location>
</feature>
<keyword evidence="3" id="KW-1185">Reference proteome</keyword>
<accession>A0ABT2RS18</accession>